<dbReference type="SUPFAM" id="SSF46785">
    <property type="entry name" value="Winged helix' DNA-binding domain"/>
    <property type="match status" value="1"/>
</dbReference>
<keyword evidence="2" id="KW-0238">DNA-binding</keyword>
<keyword evidence="3" id="KW-0804">Transcription</keyword>
<organism evidence="6 7">
    <name type="scientific">Namhaeicola litoreus</name>
    <dbReference type="NCBI Taxonomy" id="1052145"/>
    <lineage>
        <taxon>Bacteria</taxon>
        <taxon>Pseudomonadati</taxon>
        <taxon>Bacteroidota</taxon>
        <taxon>Flavobacteriia</taxon>
        <taxon>Flavobacteriales</taxon>
        <taxon>Flavobacteriaceae</taxon>
        <taxon>Namhaeicola</taxon>
    </lineage>
</organism>
<evidence type="ECO:0000313" key="6">
    <source>
        <dbReference type="EMBL" id="MFD1315296.1"/>
    </source>
</evidence>
<dbReference type="Gene3D" id="2.60.120.10">
    <property type="entry name" value="Jelly Rolls"/>
    <property type="match status" value="1"/>
</dbReference>
<dbReference type="SUPFAM" id="SSF51206">
    <property type="entry name" value="cAMP-binding domain-like"/>
    <property type="match status" value="1"/>
</dbReference>
<dbReference type="EMBL" id="JBHTMY010000002">
    <property type="protein sequence ID" value="MFD1315296.1"/>
    <property type="molecule type" value="Genomic_DNA"/>
</dbReference>
<accession>A0ABW3Y2C5</accession>
<evidence type="ECO:0000313" key="7">
    <source>
        <dbReference type="Proteomes" id="UP001597201"/>
    </source>
</evidence>
<gene>
    <name evidence="6" type="ORF">ACFQ39_06675</name>
</gene>
<keyword evidence="7" id="KW-1185">Reference proteome</keyword>
<protein>
    <submittedName>
        <fullName evidence="6">Crp/Fnr family transcriptional regulator</fullName>
    </submittedName>
</protein>
<dbReference type="InterPro" id="IPR050397">
    <property type="entry name" value="Env_Response_Regulators"/>
</dbReference>
<comment type="caution">
    <text evidence="6">The sequence shown here is derived from an EMBL/GenBank/DDBJ whole genome shotgun (WGS) entry which is preliminary data.</text>
</comment>
<evidence type="ECO:0000256" key="1">
    <source>
        <dbReference type="ARBA" id="ARBA00023015"/>
    </source>
</evidence>
<dbReference type="PANTHER" id="PTHR24567:SF26">
    <property type="entry name" value="REGULATORY PROTEIN YEIL"/>
    <property type="match status" value="1"/>
</dbReference>
<name>A0ABW3Y2C5_9FLAO</name>
<proteinExistence type="predicted"/>
<feature type="domain" description="HTH crp-type" evidence="5">
    <location>
        <begin position="150"/>
        <end position="215"/>
    </location>
</feature>
<evidence type="ECO:0000259" key="4">
    <source>
        <dbReference type="PROSITE" id="PS50042"/>
    </source>
</evidence>
<evidence type="ECO:0000259" key="5">
    <source>
        <dbReference type="PROSITE" id="PS51063"/>
    </source>
</evidence>
<dbReference type="Proteomes" id="UP001597201">
    <property type="component" value="Unassembled WGS sequence"/>
</dbReference>
<dbReference type="PROSITE" id="PS51063">
    <property type="entry name" value="HTH_CRP_2"/>
    <property type="match status" value="1"/>
</dbReference>
<feature type="domain" description="Cyclic nucleotide-binding" evidence="4">
    <location>
        <begin position="21"/>
        <end position="81"/>
    </location>
</feature>
<evidence type="ECO:0000256" key="3">
    <source>
        <dbReference type="ARBA" id="ARBA00023163"/>
    </source>
</evidence>
<dbReference type="SMART" id="SM00419">
    <property type="entry name" value="HTH_CRP"/>
    <property type="match status" value="1"/>
</dbReference>
<dbReference type="InterPro" id="IPR018490">
    <property type="entry name" value="cNMP-bd_dom_sf"/>
</dbReference>
<sequence length="215" mass="25251">MNKAEIKEKLSDFFHIAFEKELIDDIAEVGVFKKIKENELLIDINDKFDKIPLLINGAIKISREDKHGEEIVLYFLERGDTCTVSFGSCLGTMKSQVRGIAEKDSEVIFIPVNKLEEWMVKYKTWRTFIFDSYNIRINEMFEAIDTLAFMKMEDRIFKYLTDKVKIMRNTELNITHQDIASDLHTSRVVVSRLLKHLENEGKIKLHRNKIDILDF</sequence>
<dbReference type="Pfam" id="PF13545">
    <property type="entry name" value="HTH_Crp_2"/>
    <property type="match status" value="1"/>
</dbReference>
<dbReference type="InterPro" id="IPR012318">
    <property type="entry name" value="HTH_CRP"/>
</dbReference>
<dbReference type="PANTHER" id="PTHR24567">
    <property type="entry name" value="CRP FAMILY TRANSCRIPTIONAL REGULATORY PROTEIN"/>
    <property type="match status" value="1"/>
</dbReference>
<dbReference type="Pfam" id="PF00027">
    <property type="entry name" value="cNMP_binding"/>
    <property type="match status" value="1"/>
</dbReference>
<dbReference type="InterPro" id="IPR014710">
    <property type="entry name" value="RmlC-like_jellyroll"/>
</dbReference>
<dbReference type="CDD" id="cd00038">
    <property type="entry name" value="CAP_ED"/>
    <property type="match status" value="1"/>
</dbReference>
<dbReference type="PROSITE" id="PS50042">
    <property type="entry name" value="CNMP_BINDING_3"/>
    <property type="match status" value="1"/>
</dbReference>
<dbReference type="RefSeq" id="WP_377177310.1">
    <property type="nucleotide sequence ID" value="NZ_JBHTMY010000002.1"/>
</dbReference>
<evidence type="ECO:0000256" key="2">
    <source>
        <dbReference type="ARBA" id="ARBA00023125"/>
    </source>
</evidence>
<keyword evidence="1" id="KW-0805">Transcription regulation</keyword>
<reference evidence="7" key="1">
    <citation type="journal article" date="2019" name="Int. J. Syst. Evol. Microbiol.">
        <title>The Global Catalogue of Microorganisms (GCM) 10K type strain sequencing project: providing services to taxonomists for standard genome sequencing and annotation.</title>
        <authorList>
            <consortium name="The Broad Institute Genomics Platform"/>
            <consortium name="The Broad Institute Genome Sequencing Center for Infectious Disease"/>
            <person name="Wu L."/>
            <person name="Ma J."/>
        </authorList>
    </citation>
    <scope>NUCLEOTIDE SEQUENCE [LARGE SCALE GENOMIC DNA]</scope>
    <source>
        <strain evidence="7">CCUG 61485</strain>
    </source>
</reference>
<dbReference type="InterPro" id="IPR036390">
    <property type="entry name" value="WH_DNA-bd_sf"/>
</dbReference>
<dbReference type="InterPro" id="IPR000595">
    <property type="entry name" value="cNMP-bd_dom"/>
</dbReference>
<dbReference type="InterPro" id="IPR036388">
    <property type="entry name" value="WH-like_DNA-bd_sf"/>
</dbReference>
<dbReference type="Gene3D" id="1.10.10.10">
    <property type="entry name" value="Winged helix-like DNA-binding domain superfamily/Winged helix DNA-binding domain"/>
    <property type="match status" value="1"/>
</dbReference>